<sequence length="252" mass="26587">MPKTFDLTGRKALVTGGSRGIGAAVVEILCAHGAQVAFCHVDDEANAMALIERLSTVGASVHGRACDVADEDQVAALAQWAEATLGQVDILVNCAGIGGHCAFGELTIAAWDRMIGVHLRGTFLVTHHFFDKMVARRWGRIVNFSSQLAYKGGGGMAHYCAAKAGILGFTRALSYEGAPHNVLVNGIAPGPIETDMLKGLSDEWRAAKMGELPIKRFGEPDEMAPTVLMLASEAGSYYVGQTLSPNGGDVMV</sequence>
<organism evidence="4 5">
    <name type="scientific">Lichenifustis flavocetrariae</name>
    <dbReference type="NCBI Taxonomy" id="2949735"/>
    <lineage>
        <taxon>Bacteria</taxon>
        <taxon>Pseudomonadati</taxon>
        <taxon>Pseudomonadota</taxon>
        <taxon>Alphaproteobacteria</taxon>
        <taxon>Hyphomicrobiales</taxon>
        <taxon>Lichenihabitantaceae</taxon>
        <taxon>Lichenifustis</taxon>
    </lineage>
</organism>
<dbReference type="SUPFAM" id="SSF51735">
    <property type="entry name" value="NAD(P)-binding Rossmann-fold domains"/>
    <property type="match status" value="1"/>
</dbReference>
<dbReference type="Proteomes" id="UP001165667">
    <property type="component" value="Unassembled WGS sequence"/>
</dbReference>
<name>A0AA41YYA4_9HYPH</name>
<dbReference type="EMBL" id="JAMOIM010000009">
    <property type="protein sequence ID" value="MCW6509283.1"/>
    <property type="molecule type" value="Genomic_DNA"/>
</dbReference>
<evidence type="ECO:0000259" key="3">
    <source>
        <dbReference type="SMART" id="SM00822"/>
    </source>
</evidence>
<dbReference type="GO" id="GO:0016491">
    <property type="term" value="F:oxidoreductase activity"/>
    <property type="evidence" value="ECO:0007669"/>
    <property type="project" value="UniProtKB-KW"/>
</dbReference>
<proteinExistence type="inferred from homology"/>
<dbReference type="InterPro" id="IPR036291">
    <property type="entry name" value="NAD(P)-bd_dom_sf"/>
</dbReference>
<dbReference type="PRINTS" id="PR00081">
    <property type="entry name" value="GDHRDH"/>
</dbReference>
<dbReference type="PROSITE" id="PS00061">
    <property type="entry name" value="ADH_SHORT"/>
    <property type="match status" value="1"/>
</dbReference>
<evidence type="ECO:0000313" key="5">
    <source>
        <dbReference type="Proteomes" id="UP001165667"/>
    </source>
</evidence>
<reference evidence="4" key="1">
    <citation type="submission" date="2022-05" db="EMBL/GenBank/DDBJ databases">
        <authorList>
            <person name="Pankratov T."/>
        </authorList>
    </citation>
    <scope>NUCLEOTIDE SEQUENCE</scope>
    <source>
        <strain evidence="4">BP6-180914</strain>
    </source>
</reference>
<dbReference type="InterPro" id="IPR002347">
    <property type="entry name" value="SDR_fam"/>
</dbReference>
<dbReference type="InterPro" id="IPR050259">
    <property type="entry name" value="SDR"/>
</dbReference>
<keyword evidence="2" id="KW-0560">Oxidoreductase</keyword>
<evidence type="ECO:0000256" key="2">
    <source>
        <dbReference type="ARBA" id="ARBA00023002"/>
    </source>
</evidence>
<dbReference type="Gene3D" id="3.40.50.720">
    <property type="entry name" value="NAD(P)-binding Rossmann-like Domain"/>
    <property type="match status" value="1"/>
</dbReference>
<dbReference type="InterPro" id="IPR057326">
    <property type="entry name" value="KR_dom"/>
</dbReference>
<keyword evidence="5" id="KW-1185">Reference proteome</keyword>
<dbReference type="PRINTS" id="PR00080">
    <property type="entry name" value="SDRFAMILY"/>
</dbReference>
<dbReference type="PANTHER" id="PTHR42879">
    <property type="entry name" value="3-OXOACYL-(ACYL-CARRIER-PROTEIN) REDUCTASE"/>
    <property type="match status" value="1"/>
</dbReference>
<dbReference type="Pfam" id="PF13561">
    <property type="entry name" value="adh_short_C2"/>
    <property type="match status" value="1"/>
</dbReference>
<comment type="similarity">
    <text evidence="1">Belongs to the short-chain dehydrogenases/reductases (SDR) family.</text>
</comment>
<dbReference type="SMART" id="SM00822">
    <property type="entry name" value="PKS_KR"/>
    <property type="match status" value="1"/>
</dbReference>
<dbReference type="FunFam" id="3.40.50.720:FF:000173">
    <property type="entry name" value="3-oxoacyl-[acyl-carrier protein] reductase"/>
    <property type="match status" value="1"/>
</dbReference>
<accession>A0AA41YYA4</accession>
<feature type="domain" description="Ketoreductase" evidence="3">
    <location>
        <begin position="10"/>
        <end position="190"/>
    </location>
</feature>
<dbReference type="InterPro" id="IPR020904">
    <property type="entry name" value="Sc_DH/Rdtase_CS"/>
</dbReference>
<dbReference type="AlphaFoldDB" id="A0AA41YYA4"/>
<dbReference type="RefSeq" id="WP_282585655.1">
    <property type="nucleotide sequence ID" value="NZ_JAMOIM010000009.1"/>
</dbReference>
<comment type="caution">
    <text evidence="4">The sequence shown here is derived from an EMBL/GenBank/DDBJ whole genome shotgun (WGS) entry which is preliminary data.</text>
</comment>
<evidence type="ECO:0000313" key="4">
    <source>
        <dbReference type="EMBL" id="MCW6509283.1"/>
    </source>
</evidence>
<gene>
    <name evidence="4" type="ORF">M8523_14760</name>
</gene>
<protein>
    <submittedName>
        <fullName evidence="4">SDR family oxidoreductase</fullName>
    </submittedName>
</protein>
<evidence type="ECO:0000256" key="1">
    <source>
        <dbReference type="ARBA" id="ARBA00006484"/>
    </source>
</evidence>
<dbReference type="GO" id="GO:0032787">
    <property type="term" value="P:monocarboxylic acid metabolic process"/>
    <property type="evidence" value="ECO:0007669"/>
    <property type="project" value="UniProtKB-ARBA"/>
</dbReference>
<dbReference type="PANTHER" id="PTHR42879:SF2">
    <property type="entry name" value="3-OXOACYL-[ACYL-CARRIER-PROTEIN] REDUCTASE FABG"/>
    <property type="match status" value="1"/>
</dbReference>